<organism evidence="1 2">
    <name type="scientific">Rhodnius prolixus</name>
    <name type="common">Triatomid bug</name>
    <dbReference type="NCBI Taxonomy" id="13249"/>
    <lineage>
        <taxon>Eukaryota</taxon>
        <taxon>Metazoa</taxon>
        <taxon>Ecdysozoa</taxon>
        <taxon>Arthropoda</taxon>
        <taxon>Hexapoda</taxon>
        <taxon>Insecta</taxon>
        <taxon>Pterygota</taxon>
        <taxon>Neoptera</taxon>
        <taxon>Paraneoptera</taxon>
        <taxon>Hemiptera</taxon>
        <taxon>Heteroptera</taxon>
        <taxon>Panheteroptera</taxon>
        <taxon>Cimicomorpha</taxon>
        <taxon>Reduviidae</taxon>
        <taxon>Triatominae</taxon>
        <taxon>Rhodnius</taxon>
    </lineage>
</organism>
<dbReference type="InParanoid" id="T1HQ76"/>
<dbReference type="AlphaFoldDB" id="T1HQ76"/>
<protein>
    <submittedName>
        <fullName evidence="1">Uncharacterized protein</fullName>
    </submittedName>
</protein>
<dbReference type="VEuPathDB" id="VectorBase:RPRC006200"/>
<sequence>MKEKGFIMILGGCHLLMTNVTLLLTIFTQQQRKGRQQVKILGDQIPILTIWTANGAKRVVCREFFIGNIDALLRNSCQKITKTGIVSQDLRGKHLPHNKLPQATENSILKNSAAPEGEGEAFSRAGCWCVRANGVRDDYMATATDGTPLHCIGMYWLSIITNTNIFYWLYSFVVFTLIPVI</sequence>
<dbReference type="EnsemblMetazoa" id="RPRC006200-RA">
    <property type="protein sequence ID" value="RPRC006200-PA"/>
    <property type="gene ID" value="RPRC006200"/>
</dbReference>
<proteinExistence type="predicted"/>
<dbReference type="EMBL" id="ACPB03027882">
    <property type="status" value="NOT_ANNOTATED_CDS"/>
    <property type="molecule type" value="Genomic_DNA"/>
</dbReference>
<dbReference type="HOGENOM" id="CLU_1490794_0_0_1"/>
<evidence type="ECO:0000313" key="1">
    <source>
        <dbReference type="EnsemblMetazoa" id="RPRC006200-PA"/>
    </source>
</evidence>
<name>T1HQ76_RHOPR</name>
<accession>T1HQ76</accession>
<keyword evidence="2" id="KW-1185">Reference proteome</keyword>
<dbReference type="Proteomes" id="UP000015103">
    <property type="component" value="Unassembled WGS sequence"/>
</dbReference>
<reference evidence="1" key="1">
    <citation type="submission" date="2015-05" db="UniProtKB">
        <authorList>
            <consortium name="EnsemblMetazoa"/>
        </authorList>
    </citation>
    <scope>IDENTIFICATION</scope>
</reference>
<evidence type="ECO:0000313" key="2">
    <source>
        <dbReference type="Proteomes" id="UP000015103"/>
    </source>
</evidence>